<feature type="domain" description="Neurotransmitter-gated ion-channel ligand-binding" evidence="15">
    <location>
        <begin position="2"/>
        <end position="104"/>
    </location>
</feature>
<keyword evidence="8" id="KW-0406">Ion transport</keyword>
<evidence type="ECO:0000256" key="3">
    <source>
        <dbReference type="ARBA" id="ARBA00022448"/>
    </source>
</evidence>
<evidence type="ECO:0000256" key="6">
    <source>
        <dbReference type="ARBA" id="ARBA00022729"/>
    </source>
</evidence>
<feature type="region of interest" description="Disordered" evidence="13">
    <location>
        <begin position="212"/>
        <end position="284"/>
    </location>
</feature>
<dbReference type="InterPro" id="IPR006028">
    <property type="entry name" value="GABAA/Glycine_rcpt"/>
</dbReference>
<feature type="region of interest" description="Disordered" evidence="13">
    <location>
        <begin position="413"/>
        <end position="448"/>
    </location>
</feature>
<evidence type="ECO:0000256" key="2">
    <source>
        <dbReference type="ARBA" id="ARBA00004236"/>
    </source>
</evidence>
<dbReference type="Proteomes" id="UP000838412">
    <property type="component" value="Chromosome 2"/>
</dbReference>
<evidence type="ECO:0000256" key="8">
    <source>
        <dbReference type="ARBA" id="ARBA00023065"/>
    </source>
</evidence>
<dbReference type="InterPro" id="IPR036719">
    <property type="entry name" value="Neuro-gated_channel_TM_sf"/>
</dbReference>
<keyword evidence="6" id="KW-0732">Signal</keyword>
<evidence type="ECO:0000259" key="16">
    <source>
        <dbReference type="Pfam" id="PF02932"/>
    </source>
</evidence>
<keyword evidence="12" id="KW-0407">Ion channel</keyword>
<dbReference type="GO" id="GO:0004888">
    <property type="term" value="F:transmembrane signaling receptor activity"/>
    <property type="evidence" value="ECO:0007669"/>
    <property type="project" value="InterPro"/>
</dbReference>
<keyword evidence="18" id="KW-1185">Reference proteome</keyword>
<dbReference type="PROSITE" id="PS00236">
    <property type="entry name" value="NEUROTR_ION_CHANNEL"/>
    <property type="match status" value="1"/>
</dbReference>
<feature type="compositionally biased region" description="Acidic residues" evidence="13">
    <location>
        <begin position="238"/>
        <end position="248"/>
    </location>
</feature>
<dbReference type="GO" id="GO:0005254">
    <property type="term" value="F:chloride channel activity"/>
    <property type="evidence" value="ECO:0007669"/>
    <property type="project" value="UniProtKB-KW"/>
</dbReference>
<dbReference type="Gene3D" id="2.70.170.10">
    <property type="entry name" value="Neurotransmitter-gated ion-channel ligand-binding domain"/>
    <property type="match status" value="1"/>
</dbReference>
<dbReference type="PRINTS" id="PR00253">
    <property type="entry name" value="GABAARECEPTR"/>
</dbReference>
<keyword evidence="11" id="KW-0868">Chloride</keyword>
<evidence type="ECO:0000256" key="5">
    <source>
        <dbReference type="ARBA" id="ARBA00022692"/>
    </source>
</evidence>
<evidence type="ECO:0000259" key="15">
    <source>
        <dbReference type="Pfam" id="PF02931"/>
    </source>
</evidence>
<keyword evidence="3" id="KW-0813">Transport</keyword>
<keyword evidence="5 14" id="KW-0812">Transmembrane</keyword>
<dbReference type="OrthoDB" id="203862at2759"/>
<organism evidence="17 18">
    <name type="scientific">Branchiostoma lanceolatum</name>
    <name type="common">Common lancelet</name>
    <name type="synonym">Amphioxus lanceolatum</name>
    <dbReference type="NCBI Taxonomy" id="7740"/>
    <lineage>
        <taxon>Eukaryota</taxon>
        <taxon>Metazoa</taxon>
        <taxon>Chordata</taxon>
        <taxon>Cephalochordata</taxon>
        <taxon>Leptocardii</taxon>
        <taxon>Amphioxiformes</taxon>
        <taxon>Branchiostomatidae</taxon>
        <taxon>Branchiostoma</taxon>
    </lineage>
</organism>
<dbReference type="GO" id="GO:0005886">
    <property type="term" value="C:plasma membrane"/>
    <property type="evidence" value="ECO:0007669"/>
    <property type="project" value="UniProtKB-SubCell"/>
</dbReference>
<keyword evidence="4" id="KW-1003">Cell membrane</keyword>
<dbReference type="PANTHER" id="PTHR18945">
    <property type="entry name" value="NEUROTRANSMITTER GATED ION CHANNEL"/>
    <property type="match status" value="1"/>
</dbReference>
<evidence type="ECO:0000313" key="18">
    <source>
        <dbReference type="Proteomes" id="UP000838412"/>
    </source>
</evidence>
<feature type="transmembrane region" description="Helical" evidence="14">
    <location>
        <begin position="166"/>
        <end position="188"/>
    </location>
</feature>
<evidence type="ECO:0000256" key="11">
    <source>
        <dbReference type="ARBA" id="ARBA00023214"/>
    </source>
</evidence>
<feature type="transmembrane region" description="Helical" evidence="14">
    <location>
        <begin position="112"/>
        <end position="129"/>
    </location>
</feature>
<dbReference type="GO" id="GO:0005230">
    <property type="term" value="F:extracellular ligand-gated monoatomic ion channel activity"/>
    <property type="evidence" value="ECO:0007669"/>
    <property type="project" value="InterPro"/>
</dbReference>
<accession>A0A8J9ZHI1</accession>
<proteinExistence type="predicted"/>
<dbReference type="InterPro" id="IPR018000">
    <property type="entry name" value="Neurotransmitter_ion_chnl_CS"/>
</dbReference>
<dbReference type="InterPro" id="IPR036734">
    <property type="entry name" value="Neur_chan_lig-bd_sf"/>
</dbReference>
<dbReference type="InterPro" id="IPR006202">
    <property type="entry name" value="Neur_chan_lig-bd"/>
</dbReference>
<gene>
    <name evidence="17" type="primary">GABRB3</name>
    <name evidence="17" type="ORF">BLAG_LOCUS14054</name>
</gene>
<dbReference type="EMBL" id="OV696687">
    <property type="protein sequence ID" value="CAH1254775.1"/>
    <property type="molecule type" value="Genomic_DNA"/>
</dbReference>
<dbReference type="InterPro" id="IPR038050">
    <property type="entry name" value="Neuro_actylchol_rec"/>
</dbReference>
<dbReference type="GO" id="GO:0034707">
    <property type="term" value="C:chloride channel complex"/>
    <property type="evidence" value="ECO:0007669"/>
    <property type="project" value="UniProtKB-KW"/>
</dbReference>
<evidence type="ECO:0000256" key="1">
    <source>
        <dbReference type="ARBA" id="ARBA00004141"/>
    </source>
</evidence>
<dbReference type="Pfam" id="PF02931">
    <property type="entry name" value="Neur_chan_LBD"/>
    <property type="match status" value="1"/>
</dbReference>
<dbReference type="Pfam" id="PF02932">
    <property type="entry name" value="Neur_chan_memb"/>
    <property type="match status" value="1"/>
</dbReference>
<dbReference type="InterPro" id="IPR006029">
    <property type="entry name" value="Neurotrans-gated_channel_TM"/>
</dbReference>
<feature type="transmembrane region" description="Helical" evidence="14">
    <location>
        <begin position="484"/>
        <end position="502"/>
    </location>
</feature>
<keyword evidence="9 14" id="KW-0472">Membrane</keyword>
<evidence type="ECO:0000256" key="7">
    <source>
        <dbReference type="ARBA" id="ARBA00022989"/>
    </source>
</evidence>
<dbReference type="Gene3D" id="1.20.58.390">
    <property type="entry name" value="Neurotransmitter-gated ion-channel transmembrane domain"/>
    <property type="match status" value="2"/>
</dbReference>
<reference evidence="17" key="1">
    <citation type="submission" date="2022-01" db="EMBL/GenBank/DDBJ databases">
        <authorList>
            <person name="Braso-Vives M."/>
        </authorList>
    </citation>
    <scope>NUCLEOTIDE SEQUENCE</scope>
</reference>
<evidence type="ECO:0000256" key="10">
    <source>
        <dbReference type="ARBA" id="ARBA00023173"/>
    </source>
</evidence>
<evidence type="ECO:0000313" key="17">
    <source>
        <dbReference type="EMBL" id="CAH1254775.1"/>
    </source>
</evidence>
<evidence type="ECO:0000256" key="14">
    <source>
        <dbReference type="SAM" id="Phobius"/>
    </source>
</evidence>
<feature type="transmembrane region" description="Helical" evidence="14">
    <location>
        <begin position="79"/>
        <end position="100"/>
    </location>
</feature>
<feature type="compositionally biased region" description="Basic and acidic residues" evidence="13">
    <location>
        <begin position="262"/>
        <end position="275"/>
    </location>
</feature>
<dbReference type="AlphaFoldDB" id="A0A8J9ZHI1"/>
<dbReference type="SUPFAM" id="SSF63712">
    <property type="entry name" value="Nicotinic receptor ligand binding domain-like"/>
    <property type="match status" value="1"/>
</dbReference>
<dbReference type="InterPro" id="IPR006201">
    <property type="entry name" value="Neur_channel"/>
</dbReference>
<keyword evidence="7 14" id="KW-1133">Transmembrane helix</keyword>
<keyword evidence="10" id="KW-0869">Chloride channel</keyword>
<feature type="transmembrane region" description="Helical" evidence="14">
    <location>
        <begin position="135"/>
        <end position="154"/>
    </location>
</feature>
<evidence type="ECO:0000256" key="12">
    <source>
        <dbReference type="ARBA" id="ARBA00023303"/>
    </source>
</evidence>
<evidence type="ECO:0000256" key="13">
    <source>
        <dbReference type="SAM" id="MobiDB-lite"/>
    </source>
</evidence>
<evidence type="ECO:0000256" key="9">
    <source>
        <dbReference type="ARBA" id="ARBA00023136"/>
    </source>
</evidence>
<sequence>MMHVFRDGRVLYKLRLTTIASCWMKMHLFPFDTQNCTLLFETYGYTTSDVVYYWKGGSQSVRGFEKVRLADFMIENFDFLATTSTYSTGSFSGLTVFFIIRRNMAHVVAETYIPAGFIVALSWLSFWFSPDESNARVFLGIMTVVTITNIVAKVKSTLPRVSYIKAIDVYLGVCLVYVFGAVAEYAAVNHKYYTFALMQRRRKMRAMRRQGNRAGIQSFSESQESSGEMGEKFSSSEDYSDEDSDDVIDLTQTGKARRRSRVREDRHRKISEHKIERRKKLSREEVTRDLSLEQDVTSISHGCGVDCCPDTEMSFGIEYSSQGITQRAPHSYSVEIETLRPGMGRKRHRSSYHGYPGVDGDVSYVMAEMGRKRVRRMSRDRDVSLAQQSNSSQETAFYSWPLHRRRLQRQETICHSPDWEETGSATSRVEEEASSSEEDSQRKSKDKKGRRLFLGLDKMMPLSKIKRKFVREKSVNRIDKISRISFPVTFVVFNIMYLVVLYL</sequence>
<name>A0A8J9ZHI1_BRALA</name>
<comment type="subcellular location">
    <subcellularLocation>
        <location evidence="2">Cell membrane</location>
    </subcellularLocation>
    <subcellularLocation>
        <location evidence="1">Membrane</location>
        <topology evidence="1">Multi-pass membrane protein</topology>
    </subcellularLocation>
</comment>
<evidence type="ECO:0000256" key="4">
    <source>
        <dbReference type="ARBA" id="ARBA00022475"/>
    </source>
</evidence>
<dbReference type="SUPFAM" id="SSF90112">
    <property type="entry name" value="Neurotransmitter-gated ion-channel transmembrane pore"/>
    <property type="match status" value="1"/>
</dbReference>
<protein>
    <submittedName>
        <fullName evidence="17">GABRB3 protein</fullName>
    </submittedName>
</protein>
<feature type="compositionally biased region" description="Low complexity" evidence="13">
    <location>
        <begin position="217"/>
        <end position="228"/>
    </location>
</feature>
<dbReference type="CDD" id="cd19049">
    <property type="entry name" value="LGIC_TM_anion"/>
    <property type="match status" value="1"/>
</dbReference>
<feature type="domain" description="Neurotransmitter-gated ion-channel transmembrane" evidence="16">
    <location>
        <begin position="111"/>
        <end position="282"/>
    </location>
</feature>